<dbReference type="Gene3D" id="3.30.428.10">
    <property type="entry name" value="HIT-like"/>
    <property type="match status" value="1"/>
</dbReference>
<dbReference type="SMART" id="SM00360">
    <property type="entry name" value="RRM"/>
    <property type="match status" value="1"/>
</dbReference>
<dbReference type="GO" id="GO:0061632">
    <property type="term" value="F:RNA lariat debranching enzyme activator activity"/>
    <property type="evidence" value="ECO:0007669"/>
    <property type="project" value="TreeGrafter"/>
</dbReference>
<dbReference type="InterPro" id="IPR000504">
    <property type="entry name" value="RRM_dom"/>
</dbReference>
<dbReference type="Gene3D" id="3.30.70.330">
    <property type="match status" value="1"/>
</dbReference>
<evidence type="ECO:0000313" key="3">
    <source>
        <dbReference type="EMBL" id="CDW90608.1"/>
    </source>
</evidence>
<dbReference type="Proteomes" id="UP000039865">
    <property type="component" value="Unassembled WGS sequence"/>
</dbReference>
<dbReference type="PANTHER" id="PTHR12072">
    <property type="entry name" value="CWF19, CELL CYCLE CONTROL PROTEIN"/>
    <property type="match status" value="1"/>
</dbReference>
<keyword evidence="4" id="KW-1185">Reference proteome</keyword>
<evidence type="ECO:0000259" key="2">
    <source>
        <dbReference type="PROSITE" id="PS50102"/>
    </source>
</evidence>
<dbReference type="GO" id="GO:0000398">
    <property type="term" value="P:mRNA splicing, via spliceosome"/>
    <property type="evidence" value="ECO:0007669"/>
    <property type="project" value="TreeGrafter"/>
</dbReference>
<proteinExistence type="predicted"/>
<evidence type="ECO:0000256" key="1">
    <source>
        <dbReference type="PROSITE-ProRule" id="PRU00176"/>
    </source>
</evidence>
<dbReference type="Pfam" id="PF00076">
    <property type="entry name" value="RRM_1"/>
    <property type="match status" value="1"/>
</dbReference>
<name>A0A078BAL3_STYLE</name>
<dbReference type="GO" id="GO:0071014">
    <property type="term" value="C:post-mRNA release spliceosomal complex"/>
    <property type="evidence" value="ECO:0007669"/>
    <property type="project" value="TreeGrafter"/>
</dbReference>
<evidence type="ECO:0000313" key="4">
    <source>
        <dbReference type="Proteomes" id="UP000039865"/>
    </source>
</evidence>
<dbReference type="GO" id="GO:0003723">
    <property type="term" value="F:RNA binding"/>
    <property type="evidence" value="ECO:0007669"/>
    <property type="project" value="UniProtKB-UniRule"/>
</dbReference>
<dbReference type="OrthoDB" id="444325at2759"/>
<dbReference type="InterPro" id="IPR012677">
    <property type="entry name" value="Nucleotide-bd_a/b_plait_sf"/>
</dbReference>
<dbReference type="InterPro" id="IPR040194">
    <property type="entry name" value="Cwf19-like"/>
</dbReference>
<accession>A0A078BAL3</accession>
<dbReference type="Pfam" id="PF04677">
    <property type="entry name" value="CwfJ_C_1"/>
    <property type="match status" value="1"/>
</dbReference>
<feature type="domain" description="RRM" evidence="2">
    <location>
        <begin position="219"/>
        <end position="305"/>
    </location>
</feature>
<dbReference type="AlphaFoldDB" id="A0A078BAL3"/>
<sequence length="533" mass="63021">MNSSKSQDGLELCRDLRFLGRSGVKVINGLRVGYLSGTDIDSITFQDQNNNQHFMGNYYNQADLQKIIDDYNEIVQSDKSQQKGIDLFFTGQWPLDMIDEQYLNSRFVSLGSIPGKHKPTESKQVYIQAIEIQPLQQMNKEELYNLQTLDPNEYTQNPFEYYSQQGDLEKVLKYAYDRKLYHGGVILNIEEEEQRRNFRDQYQNKRSHNDDADYQQEEKIIYVGGFDRHLAFEDLEVFLQKYGKIKFINRQFDQRGRSKGFVFVEFEEKESAQKAVEESGRANILGRKLIMNFKMKKVKVAEDKDCWFCYDNPNIEKHMIFDTRKQFYAALPKGPVADEHFLIIPMKHIAHSLELDNQQEDEYNEMKQDAIDFVTSQKGLDYIFFERNVPFKFQKALHMNSQIIGIPSDSTLEMRVRKLLKVFEQQQQVKFTEIEDKDQDLRAALQNDPTKHFFYLEIPGMKTARGRQKIRFFCEIQEGKTKFDLQFGRVLACHILNEKEKLNWKNCVLDKEGEEQLAKQFENEMQEFLKKKK</sequence>
<organism evidence="3 4">
    <name type="scientific">Stylonychia lemnae</name>
    <name type="common">Ciliate</name>
    <dbReference type="NCBI Taxonomy" id="5949"/>
    <lineage>
        <taxon>Eukaryota</taxon>
        <taxon>Sar</taxon>
        <taxon>Alveolata</taxon>
        <taxon>Ciliophora</taxon>
        <taxon>Intramacronucleata</taxon>
        <taxon>Spirotrichea</taxon>
        <taxon>Stichotrichia</taxon>
        <taxon>Sporadotrichida</taxon>
        <taxon>Oxytrichidae</taxon>
        <taxon>Stylonychinae</taxon>
        <taxon>Stylonychia</taxon>
    </lineage>
</organism>
<dbReference type="PANTHER" id="PTHR12072:SF4">
    <property type="entry name" value="CWF19-LIKE PROTEIN 1"/>
    <property type="match status" value="1"/>
</dbReference>
<dbReference type="EMBL" id="CCKQ01018632">
    <property type="protein sequence ID" value="CDW90608.1"/>
    <property type="molecule type" value="Genomic_DNA"/>
</dbReference>
<reference evidence="3 4" key="1">
    <citation type="submission" date="2014-06" db="EMBL/GenBank/DDBJ databases">
        <authorList>
            <person name="Swart Estienne"/>
        </authorList>
    </citation>
    <scope>NUCLEOTIDE SEQUENCE [LARGE SCALE GENOMIC DNA]</scope>
    <source>
        <strain evidence="3 4">130c</strain>
    </source>
</reference>
<dbReference type="SUPFAM" id="SSF54928">
    <property type="entry name" value="RNA-binding domain, RBD"/>
    <property type="match status" value="1"/>
</dbReference>
<dbReference type="PROSITE" id="PS50102">
    <property type="entry name" value="RRM"/>
    <property type="match status" value="1"/>
</dbReference>
<dbReference type="InterPro" id="IPR036265">
    <property type="entry name" value="HIT-like_sf"/>
</dbReference>
<dbReference type="InParanoid" id="A0A078BAL3"/>
<dbReference type="CDD" id="cd00590">
    <property type="entry name" value="RRM_SF"/>
    <property type="match status" value="1"/>
</dbReference>
<dbReference type="InterPro" id="IPR006768">
    <property type="entry name" value="Cwf19-like_C_dom-1"/>
</dbReference>
<dbReference type="InterPro" id="IPR035979">
    <property type="entry name" value="RBD_domain_sf"/>
</dbReference>
<dbReference type="SUPFAM" id="SSF54197">
    <property type="entry name" value="HIT-like"/>
    <property type="match status" value="1"/>
</dbReference>
<gene>
    <name evidence="3" type="primary">Contig17149.g18276</name>
    <name evidence="3" type="ORF">STYLEM_19753</name>
</gene>
<keyword evidence="1" id="KW-0694">RNA-binding</keyword>
<protein>
    <submittedName>
        <fullName evidence="3">Zinc finger ccch domain-containing protein 64-like</fullName>
    </submittedName>
</protein>